<keyword evidence="4" id="KW-1185">Reference proteome</keyword>
<keyword evidence="2" id="KW-0472">Membrane</keyword>
<evidence type="ECO:0000313" key="3">
    <source>
        <dbReference type="EMBL" id="EWY39293.1"/>
    </source>
</evidence>
<dbReference type="AlphaFoldDB" id="W9H6A4"/>
<evidence type="ECO:0000256" key="1">
    <source>
        <dbReference type="SAM" id="MobiDB-lite"/>
    </source>
</evidence>
<keyword evidence="2" id="KW-0812">Transmembrane</keyword>
<name>W9H6A4_9PROT</name>
<sequence length="241" mass="25728">MPLIKQPRARTTVTAHSNEETEFPRFTKPVGAVTRPVGPGPSIPQGAAEAPTRRARSSRFLLGFIVGLVAAAFGIAALSFMLVGGDLTPGPQRPARQALVVTPDSVGAPLPLELPEPAPPAAEPPPPTLLDPTPPTTPLPSARLFVHHVVGASWASQATAVVGALQTGGLTVIDTRQVQGNISTGNVRFFFEEDRDAATRLAELLGGLYGERFGAREFRLIDFTHYSPKPRQRTLEIWLPN</sequence>
<proteinExistence type="predicted"/>
<dbReference type="Proteomes" id="UP000019486">
    <property type="component" value="Unassembled WGS sequence"/>
</dbReference>
<accession>W9H6A4</accession>
<gene>
    <name evidence="3" type="ORF">N825_07830</name>
</gene>
<organism evidence="3 4">
    <name type="scientific">Skermanella stibiiresistens SB22</name>
    <dbReference type="NCBI Taxonomy" id="1385369"/>
    <lineage>
        <taxon>Bacteria</taxon>
        <taxon>Pseudomonadati</taxon>
        <taxon>Pseudomonadota</taxon>
        <taxon>Alphaproteobacteria</taxon>
        <taxon>Rhodospirillales</taxon>
        <taxon>Azospirillaceae</taxon>
        <taxon>Skermanella</taxon>
    </lineage>
</organism>
<comment type="caution">
    <text evidence="3">The sequence shown here is derived from an EMBL/GenBank/DDBJ whole genome shotgun (WGS) entry which is preliminary data.</text>
</comment>
<evidence type="ECO:0000313" key="4">
    <source>
        <dbReference type="Proteomes" id="UP000019486"/>
    </source>
</evidence>
<protein>
    <submittedName>
        <fullName evidence="3">Uncharacterized protein</fullName>
    </submittedName>
</protein>
<keyword evidence="2" id="KW-1133">Transmembrane helix</keyword>
<dbReference type="RefSeq" id="WP_037455088.1">
    <property type="nucleotide sequence ID" value="NZ_AVFL01000013.1"/>
</dbReference>
<dbReference type="EMBL" id="AVFL01000013">
    <property type="protein sequence ID" value="EWY39293.1"/>
    <property type="molecule type" value="Genomic_DNA"/>
</dbReference>
<evidence type="ECO:0000256" key="2">
    <source>
        <dbReference type="SAM" id="Phobius"/>
    </source>
</evidence>
<reference evidence="3 4" key="1">
    <citation type="submission" date="2013-08" db="EMBL/GenBank/DDBJ databases">
        <title>The genome sequence of Skermanella stibiiresistens.</title>
        <authorList>
            <person name="Zhu W."/>
            <person name="Wang G."/>
        </authorList>
    </citation>
    <scope>NUCLEOTIDE SEQUENCE [LARGE SCALE GENOMIC DNA]</scope>
    <source>
        <strain evidence="3 4">SB22</strain>
    </source>
</reference>
<feature type="region of interest" description="Disordered" evidence="1">
    <location>
        <begin position="30"/>
        <end position="51"/>
    </location>
</feature>
<dbReference type="OrthoDB" id="7376574at2"/>
<feature type="transmembrane region" description="Helical" evidence="2">
    <location>
        <begin position="60"/>
        <end position="83"/>
    </location>
</feature>
<feature type="compositionally biased region" description="Pro residues" evidence="1">
    <location>
        <begin position="112"/>
        <end position="137"/>
    </location>
</feature>
<feature type="region of interest" description="Disordered" evidence="1">
    <location>
        <begin position="107"/>
        <end position="137"/>
    </location>
</feature>